<organism evidence="2 3">
    <name type="scientific">Cucurbitaria berberidis CBS 394.84</name>
    <dbReference type="NCBI Taxonomy" id="1168544"/>
    <lineage>
        <taxon>Eukaryota</taxon>
        <taxon>Fungi</taxon>
        <taxon>Dikarya</taxon>
        <taxon>Ascomycota</taxon>
        <taxon>Pezizomycotina</taxon>
        <taxon>Dothideomycetes</taxon>
        <taxon>Pleosporomycetidae</taxon>
        <taxon>Pleosporales</taxon>
        <taxon>Pleosporineae</taxon>
        <taxon>Cucurbitariaceae</taxon>
        <taxon>Cucurbitaria</taxon>
    </lineage>
</organism>
<feature type="region of interest" description="Disordered" evidence="1">
    <location>
        <begin position="186"/>
        <end position="205"/>
    </location>
</feature>
<dbReference type="GeneID" id="63845860"/>
<protein>
    <submittedName>
        <fullName evidence="2">Uncharacterized protein</fullName>
    </submittedName>
</protein>
<gene>
    <name evidence="2" type="ORF">K460DRAFT_282860</name>
</gene>
<sequence length="479" mass="52542">MAAPSGTTGSGDPDMVLISELLEEISRNPPAVGARKLLVEHYISVGWLDAAMDNAKELKALAPRDSDVARFLQLLEKKPQPPAPEKKPASVASIPVVETREWDPKTSRYRKKTVPKASSKLDAPSIELNGDLEPARQELTQGYQTLRAKAKYILADLLHLQALQKKAGVPQSKNVVKLEVLVQGRKGGGTSSRAGPPGSARSVARTVRDNPMEATSLLITDLENTMAWLRTPHGKPSGVNNDVIRDALVKRNSALESALPDDLKKHCDLALMHIEHENLERNYANTETMLGDEVKDIPRANFYVTEDNYAWDMDELVQAIKANSGVLRNPLSREMFTPKDVKGILIHPLGKPLAALAVEQHEMSKGVRTATIEQMEKLSQILLEDNSADTIPSRKAVDEFLAYIATLPELEQKAIDGLKCPAKDSHTGQSYDFSIGESVRDAKGNRVCFHKAGDFIKQAATHLRQNQGVAPDPDKCVVM</sequence>
<proteinExistence type="predicted"/>
<keyword evidence="3" id="KW-1185">Reference proteome</keyword>
<name>A0A9P4GG66_9PLEO</name>
<dbReference type="Proteomes" id="UP000800039">
    <property type="component" value="Unassembled WGS sequence"/>
</dbReference>
<dbReference type="EMBL" id="ML976616">
    <property type="protein sequence ID" value="KAF1844585.1"/>
    <property type="molecule type" value="Genomic_DNA"/>
</dbReference>
<evidence type="ECO:0000256" key="1">
    <source>
        <dbReference type="SAM" id="MobiDB-lite"/>
    </source>
</evidence>
<dbReference type="AlphaFoldDB" id="A0A9P4GG66"/>
<evidence type="ECO:0000313" key="2">
    <source>
        <dbReference type="EMBL" id="KAF1844585.1"/>
    </source>
</evidence>
<accession>A0A9P4GG66</accession>
<evidence type="ECO:0000313" key="3">
    <source>
        <dbReference type="Proteomes" id="UP000800039"/>
    </source>
</evidence>
<comment type="caution">
    <text evidence="2">The sequence shown here is derived from an EMBL/GenBank/DDBJ whole genome shotgun (WGS) entry which is preliminary data.</text>
</comment>
<dbReference type="OrthoDB" id="5379086at2759"/>
<dbReference type="RefSeq" id="XP_040787148.1">
    <property type="nucleotide sequence ID" value="XM_040928607.1"/>
</dbReference>
<reference evidence="2" key="1">
    <citation type="submission" date="2020-01" db="EMBL/GenBank/DDBJ databases">
        <authorList>
            <consortium name="DOE Joint Genome Institute"/>
            <person name="Haridas S."/>
            <person name="Albert R."/>
            <person name="Binder M."/>
            <person name="Bloem J."/>
            <person name="Labutti K."/>
            <person name="Salamov A."/>
            <person name="Andreopoulos B."/>
            <person name="Baker S.E."/>
            <person name="Barry K."/>
            <person name="Bills G."/>
            <person name="Bluhm B.H."/>
            <person name="Cannon C."/>
            <person name="Castanera R."/>
            <person name="Culley D.E."/>
            <person name="Daum C."/>
            <person name="Ezra D."/>
            <person name="Gonzalez J.B."/>
            <person name="Henrissat B."/>
            <person name="Kuo A."/>
            <person name="Liang C."/>
            <person name="Lipzen A."/>
            <person name="Lutzoni F."/>
            <person name="Magnuson J."/>
            <person name="Mondo S."/>
            <person name="Nolan M."/>
            <person name="Ohm R."/>
            <person name="Pangilinan J."/>
            <person name="Park H.-J."/>
            <person name="Ramirez L."/>
            <person name="Alfaro M."/>
            <person name="Sun H."/>
            <person name="Tritt A."/>
            <person name="Yoshinaga Y."/>
            <person name="Zwiers L.-H."/>
            <person name="Turgeon B.G."/>
            <person name="Goodwin S.B."/>
            <person name="Spatafora J.W."/>
            <person name="Crous P.W."/>
            <person name="Grigoriev I.V."/>
        </authorList>
    </citation>
    <scope>NUCLEOTIDE SEQUENCE</scope>
    <source>
        <strain evidence="2">CBS 394.84</strain>
    </source>
</reference>